<name>A0A9K3KIC0_9STRA</name>
<evidence type="ECO:0000313" key="1">
    <source>
        <dbReference type="EMBL" id="KAG7344254.1"/>
    </source>
</evidence>
<accession>A0A9K3KIC0</accession>
<evidence type="ECO:0000313" key="2">
    <source>
        <dbReference type="Proteomes" id="UP000693970"/>
    </source>
</evidence>
<proteinExistence type="predicted"/>
<reference evidence="1" key="2">
    <citation type="submission" date="2021-04" db="EMBL/GenBank/DDBJ databases">
        <authorList>
            <person name="Podell S."/>
        </authorList>
    </citation>
    <scope>NUCLEOTIDE SEQUENCE</scope>
    <source>
        <strain evidence="1">Hildebrandi</strain>
    </source>
</reference>
<dbReference type="AlphaFoldDB" id="A0A9K3KIC0"/>
<reference evidence="1" key="1">
    <citation type="journal article" date="2021" name="Sci. Rep.">
        <title>Diploid genomic architecture of Nitzschia inconspicua, an elite biomass production diatom.</title>
        <authorList>
            <person name="Oliver A."/>
            <person name="Podell S."/>
            <person name="Pinowska A."/>
            <person name="Traller J.C."/>
            <person name="Smith S.R."/>
            <person name="McClure R."/>
            <person name="Beliaev A."/>
            <person name="Bohutskyi P."/>
            <person name="Hill E.A."/>
            <person name="Rabines A."/>
            <person name="Zheng H."/>
            <person name="Allen L.Z."/>
            <person name="Kuo A."/>
            <person name="Grigoriev I.V."/>
            <person name="Allen A.E."/>
            <person name="Hazlebeck D."/>
            <person name="Allen E.E."/>
        </authorList>
    </citation>
    <scope>NUCLEOTIDE SEQUENCE</scope>
    <source>
        <strain evidence="1">Hildebrandi</strain>
    </source>
</reference>
<dbReference type="OrthoDB" id="411841at2759"/>
<protein>
    <submittedName>
        <fullName evidence="1">Uncharacterized protein</fullName>
    </submittedName>
</protein>
<organism evidence="1 2">
    <name type="scientific">Nitzschia inconspicua</name>
    <dbReference type="NCBI Taxonomy" id="303405"/>
    <lineage>
        <taxon>Eukaryota</taxon>
        <taxon>Sar</taxon>
        <taxon>Stramenopiles</taxon>
        <taxon>Ochrophyta</taxon>
        <taxon>Bacillariophyta</taxon>
        <taxon>Bacillariophyceae</taxon>
        <taxon>Bacillariophycidae</taxon>
        <taxon>Bacillariales</taxon>
        <taxon>Bacillariaceae</taxon>
        <taxon>Nitzschia</taxon>
    </lineage>
</organism>
<sequence>MPLVKIFAKQAMTKPIPLASLQSKMCQIWGTTPSTTKLMLSRVEDWTDESFQEDCYVDIRAYGKKERTREVVLDGMKKVQNSFLEHNLVANVRLETYEGERYFHVPPPSNQSTDCSK</sequence>
<keyword evidence="2" id="KW-1185">Reference proteome</keyword>
<comment type="caution">
    <text evidence="1">The sequence shown here is derived from an EMBL/GenBank/DDBJ whole genome shotgun (WGS) entry which is preliminary data.</text>
</comment>
<gene>
    <name evidence="1" type="ORF">IV203_022262</name>
</gene>
<dbReference type="EMBL" id="JAGRRH010000023">
    <property type="protein sequence ID" value="KAG7344254.1"/>
    <property type="molecule type" value="Genomic_DNA"/>
</dbReference>
<dbReference type="Proteomes" id="UP000693970">
    <property type="component" value="Unassembled WGS sequence"/>
</dbReference>